<dbReference type="STRING" id="1798561.A3B87_01605"/>
<accession>A0A1F6FLS0</accession>
<comment type="caution">
    <text evidence="1">The sequence shown here is derived from an EMBL/GenBank/DDBJ whole genome shotgun (WGS) entry which is preliminary data.</text>
</comment>
<dbReference type="InterPro" id="IPR029063">
    <property type="entry name" value="SAM-dependent_MTases_sf"/>
</dbReference>
<evidence type="ECO:0000313" key="1">
    <source>
        <dbReference type="EMBL" id="OGG86793.1"/>
    </source>
</evidence>
<evidence type="ECO:0008006" key="3">
    <source>
        <dbReference type="Google" id="ProtNLM"/>
    </source>
</evidence>
<dbReference type="SUPFAM" id="SSF53335">
    <property type="entry name" value="S-adenosyl-L-methionine-dependent methyltransferases"/>
    <property type="match status" value="1"/>
</dbReference>
<proteinExistence type="predicted"/>
<protein>
    <recommendedName>
        <fullName evidence="3">DNA methylase N-4/N-6 domain-containing protein</fullName>
    </recommendedName>
</protein>
<reference evidence="1 2" key="1">
    <citation type="journal article" date="2016" name="Nat. Commun.">
        <title>Thousands of microbial genomes shed light on interconnected biogeochemical processes in an aquifer system.</title>
        <authorList>
            <person name="Anantharaman K."/>
            <person name="Brown C.T."/>
            <person name="Hug L.A."/>
            <person name="Sharon I."/>
            <person name="Castelle C.J."/>
            <person name="Probst A.J."/>
            <person name="Thomas B.C."/>
            <person name="Singh A."/>
            <person name="Wilkins M.J."/>
            <person name="Karaoz U."/>
            <person name="Brodie E.L."/>
            <person name="Williams K.H."/>
            <person name="Hubbard S.S."/>
            <person name="Banfield J.F."/>
        </authorList>
    </citation>
    <scope>NUCLEOTIDE SEQUENCE [LARGE SCALE GENOMIC DNA]</scope>
</reference>
<dbReference type="Proteomes" id="UP000179136">
    <property type="component" value="Unassembled WGS sequence"/>
</dbReference>
<dbReference type="Gene3D" id="3.40.50.150">
    <property type="entry name" value="Vaccinia Virus protein VP39"/>
    <property type="match status" value="1"/>
</dbReference>
<dbReference type="AlphaFoldDB" id="A0A1F6FLS0"/>
<dbReference type="EMBL" id="MFMW01000026">
    <property type="protein sequence ID" value="OGG86793.1"/>
    <property type="molecule type" value="Genomic_DNA"/>
</dbReference>
<sequence>MAAKKLGLNYIGIDINSEYVKTSEERLAQVKKGEGKSKTIKFLNEKMGQNNMFDFVYNGKKVFSV</sequence>
<gene>
    <name evidence="1" type="ORF">A3B87_01605</name>
</gene>
<organism evidence="1 2">
    <name type="scientific">Candidatus Kuenenbacteria bacterium RIFCSPHIGHO2_02_FULL_39_13</name>
    <dbReference type="NCBI Taxonomy" id="1798561"/>
    <lineage>
        <taxon>Bacteria</taxon>
        <taxon>Candidatus Kueneniibacteriota</taxon>
    </lineage>
</organism>
<name>A0A1F6FLS0_9BACT</name>
<evidence type="ECO:0000313" key="2">
    <source>
        <dbReference type="Proteomes" id="UP000179136"/>
    </source>
</evidence>